<protein>
    <recommendedName>
        <fullName evidence="5">DUF1778 domain-containing protein</fullName>
    </recommendedName>
</protein>
<dbReference type="SUPFAM" id="SSF47598">
    <property type="entry name" value="Ribbon-helix-helix"/>
    <property type="match status" value="1"/>
</dbReference>
<dbReference type="Pfam" id="PF08681">
    <property type="entry name" value="TacA1"/>
    <property type="match status" value="1"/>
</dbReference>
<keyword evidence="4" id="KW-1185">Reference proteome</keyword>
<gene>
    <name evidence="3" type="ORF">THSYN_13065</name>
</gene>
<proteinExistence type="inferred from homology"/>
<evidence type="ECO:0000313" key="3">
    <source>
        <dbReference type="EMBL" id="AUB84759.1"/>
    </source>
</evidence>
<dbReference type="Proteomes" id="UP000232638">
    <property type="component" value="Chromosome"/>
</dbReference>
<dbReference type="InterPro" id="IPR010985">
    <property type="entry name" value="Ribbon_hlx_hlx"/>
</dbReference>
<dbReference type="RefSeq" id="WP_100922414.1">
    <property type="nucleotide sequence ID" value="NZ_CP020370.1"/>
</dbReference>
<reference evidence="3 4" key="1">
    <citation type="submission" date="2017-03" db="EMBL/GenBank/DDBJ databases">
        <title>Complete genome sequence of Candidatus 'Thiodictyon syntrophicum' sp. nov. strain Cad16T, a photolithoautotroph purple sulfur bacterium isolated from an alpine meromictic lake.</title>
        <authorList>
            <person name="Luedin S.M."/>
            <person name="Pothier J.F."/>
            <person name="Danza F."/>
            <person name="Storelli N."/>
            <person name="Wittwer M."/>
            <person name="Tonolla M."/>
        </authorList>
    </citation>
    <scope>NUCLEOTIDE SEQUENCE [LARGE SCALE GENOMIC DNA]</scope>
    <source>
        <strain evidence="3 4">Cad16T</strain>
    </source>
</reference>
<accession>A0A2K8UH02</accession>
<evidence type="ECO:0000256" key="1">
    <source>
        <dbReference type="ARBA" id="ARBA00022649"/>
    </source>
</evidence>
<evidence type="ECO:0008006" key="5">
    <source>
        <dbReference type="Google" id="ProtNLM"/>
    </source>
</evidence>
<dbReference type="EMBL" id="CP020370">
    <property type="protein sequence ID" value="AUB84759.1"/>
    <property type="molecule type" value="Genomic_DNA"/>
</dbReference>
<dbReference type="KEGG" id="tsy:THSYN_13065"/>
<comment type="similarity">
    <text evidence="2">Belongs to the TacA antitoxin family.</text>
</comment>
<organism evidence="3 4">
    <name type="scientific">Candidatus Thiodictyon syntrophicum</name>
    <dbReference type="NCBI Taxonomy" id="1166950"/>
    <lineage>
        <taxon>Bacteria</taxon>
        <taxon>Pseudomonadati</taxon>
        <taxon>Pseudomonadota</taxon>
        <taxon>Gammaproteobacteria</taxon>
        <taxon>Chromatiales</taxon>
        <taxon>Chromatiaceae</taxon>
        <taxon>Thiodictyon</taxon>
    </lineage>
</organism>
<keyword evidence="1" id="KW-1277">Toxin-antitoxin system</keyword>
<dbReference type="PANTHER" id="PTHR35401:SF2">
    <property type="entry name" value="ABC-TYPE TRANSPORT SYSTEM"/>
    <property type="match status" value="1"/>
</dbReference>
<evidence type="ECO:0000313" key="4">
    <source>
        <dbReference type="Proteomes" id="UP000232638"/>
    </source>
</evidence>
<dbReference type="OrthoDB" id="5770317at2"/>
<dbReference type="GO" id="GO:0006355">
    <property type="term" value="P:regulation of DNA-templated transcription"/>
    <property type="evidence" value="ECO:0007669"/>
    <property type="project" value="InterPro"/>
</dbReference>
<name>A0A2K8UH02_9GAMM</name>
<dbReference type="AlphaFoldDB" id="A0A2K8UH02"/>
<dbReference type="PANTHER" id="PTHR35401">
    <property type="entry name" value="COPG FAMILY HELIX-TURN-HELIX PROTEIN-RELATED-RELATED"/>
    <property type="match status" value="1"/>
</dbReference>
<sequence>MSESIERFDIRLPANAKRLLVEAAEVSGNTLTGLVLNAALDKARDILQTHRHFTLSAAEWQAFVATLDAPPEPNPALKAAWRDYHDAGLE</sequence>
<dbReference type="Gene3D" id="1.20.5.780">
    <property type="entry name" value="Single helix bin"/>
    <property type="match status" value="1"/>
</dbReference>
<evidence type="ECO:0000256" key="2">
    <source>
        <dbReference type="ARBA" id="ARBA00049988"/>
    </source>
</evidence>
<dbReference type="InterPro" id="IPR014795">
    <property type="entry name" value="TacA_1-like"/>
</dbReference>